<evidence type="ECO:0000256" key="5">
    <source>
        <dbReference type="ARBA" id="ARBA00022989"/>
    </source>
</evidence>
<dbReference type="InterPro" id="IPR012932">
    <property type="entry name" value="VKOR"/>
</dbReference>
<feature type="domain" description="Vitamin K epoxide reductase" evidence="11">
    <location>
        <begin position="1"/>
        <end position="124"/>
    </location>
</feature>
<feature type="transmembrane region" description="Helical" evidence="10">
    <location>
        <begin position="104"/>
        <end position="121"/>
    </location>
</feature>
<keyword evidence="7 10" id="KW-0472">Membrane</keyword>
<keyword evidence="9" id="KW-0676">Redox-active center</keyword>
<keyword evidence="13" id="KW-1185">Reference proteome</keyword>
<evidence type="ECO:0000256" key="1">
    <source>
        <dbReference type="ARBA" id="ARBA00004141"/>
    </source>
</evidence>
<feature type="transmembrane region" description="Helical" evidence="10">
    <location>
        <begin position="77"/>
        <end position="98"/>
    </location>
</feature>
<evidence type="ECO:0000256" key="9">
    <source>
        <dbReference type="ARBA" id="ARBA00023284"/>
    </source>
</evidence>
<dbReference type="EMBL" id="CP045835">
    <property type="protein sequence ID" value="QGG52874.1"/>
    <property type="molecule type" value="Genomic_DNA"/>
</dbReference>
<dbReference type="SMART" id="SM00756">
    <property type="entry name" value="VKc"/>
    <property type="match status" value="1"/>
</dbReference>
<organism evidence="12 13">
    <name type="scientific">Lysinibacillus pakistanensis</name>
    <dbReference type="NCBI Taxonomy" id="759811"/>
    <lineage>
        <taxon>Bacteria</taxon>
        <taxon>Bacillati</taxon>
        <taxon>Bacillota</taxon>
        <taxon>Bacilli</taxon>
        <taxon>Bacillales</taxon>
        <taxon>Bacillaceae</taxon>
        <taxon>Lysinibacillus</taxon>
    </lineage>
</organism>
<dbReference type="Proteomes" id="UP000373269">
    <property type="component" value="Chromosome"/>
</dbReference>
<reference evidence="12 13" key="1">
    <citation type="submission" date="2019-11" db="EMBL/GenBank/DDBJ databases">
        <title>Whole Genome Sequencing and Comparative Genomic Analyses of Lysinibacillus pakistanensis LZH-9, a Halotolerant Strain with Excellent COD Removal Capability.</title>
        <authorList>
            <person name="Zhou H."/>
        </authorList>
    </citation>
    <scope>NUCLEOTIDE SEQUENCE [LARGE SCALE GENOMIC DNA]</scope>
    <source>
        <strain evidence="12 13">LZH-9</strain>
    </source>
</reference>
<evidence type="ECO:0000256" key="6">
    <source>
        <dbReference type="ARBA" id="ARBA00023002"/>
    </source>
</evidence>
<keyword evidence="6" id="KW-0560">Oxidoreductase</keyword>
<dbReference type="Pfam" id="PF07884">
    <property type="entry name" value="VKOR"/>
    <property type="match status" value="1"/>
</dbReference>
<feature type="transmembrane region" description="Helical" evidence="10">
    <location>
        <begin position="46"/>
        <end position="65"/>
    </location>
</feature>
<evidence type="ECO:0000256" key="4">
    <source>
        <dbReference type="ARBA" id="ARBA00022719"/>
    </source>
</evidence>
<keyword evidence="3 10" id="KW-0812">Transmembrane</keyword>
<gene>
    <name evidence="12" type="ORF">GDS87_19080</name>
</gene>
<protein>
    <recommendedName>
        <fullName evidence="11">Vitamin K epoxide reductase domain-containing protein</fullName>
    </recommendedName>
</protein>
<keyword evidence="4" id="KW-0874">Quinone</keyword>
<keyword evidence="5 10" id="KW-1133">Transmembrane helix</keyword>
<evidence type="ECO:0000259" key="11">
    <source>
        <dbReference type="SMART" id="SM00756"/>
    </source>
</evidence>
<proteinExistence type="inferred from homology"/>
<evidence type="ECO:0000256" key="10">
    <source>
        <dbReference type="SAM" id="Phobius"/>
    </source>
</evidence>
<comment type="subcellular location">
    <subcellularLocation>
        <location evidence="1">Membrane</location>
        <topology evidence="1">Multi-pass membrane protein</topology>
    </subcellularLocation>
</comment>
<feature type="transmembrane region" description="Helical" evidence="10">
    <location>
        <begin position="7"/>
        <end position="26"/>
    </location>
</feature>
<evidence type="ECO:0000256" key="8">
    <source>
        <dbReference type="ARBA" id="ARBA00023157"/>
    </source>
</evidence>
<name>A0ABX6DIG0_9BACI</name>
<sequence>MKPNLRISFFIIGLLISLYLLVSYSVYKGILICPNDGCDEVAMSPYSKIIGIPVPLIGVFGYLTLINLSIFKIERFLTMTLILAFLFSSYLMIISIFIINTLCFWCLLSFLIILITLLLQVKDKIKRINKKGFIDEQIS</sequence>
<dbReference type="Gene3D" id="1.20.1440.130">
    <property type="entry name" value="VKOR domain"/>
    <property type="match status" value="1"/>
</dbReference>
<evidence type="ECO:0000256" key="7">
    <source>
        <dbReference type="ARBA" id="ARBA00023136"/>
    </source>
</evidence>
<comment type="similarity">
    <text evidence="2">Belongs to the VKOR family.</text>
</comment>
<evidence type="ECO:0000313" key="13">
    <source>
        <dbReference type="Proteomes" id="UP000373269"/>
    </source>
</evidence>
<dbReference type="InterPro" id="IPR038354">
    <property type="entry name" value="VKOR_sf"/>
</dbReference>
<evidence type="ECO:0000256" key="2">
    <source>
        <dbReference type="ARBA" id="ARBA00006214"/>
    </source>
</evidence>
<evidence type="ECO:0000256" key="3">
    <source>
        <dbReference type="ARBA" id="ARBA00022692"/>
    </source>
</evidence>
<dbReference type="RefSeq" id="WP_369593607.1">
    <property type="nucleotide sequence ID" value="NZ_CP045835.1"/>
</dbReference>
<keyword evidence="8" id="KW-1015">Disulfide bond</keyword>
<evidence type="ECO:0000313" key="12">
    <source>
        <dbReference type="EMBL" id="QGG52874.1"/>
    </source>
</evidence>
<accession>A0ABX6DIG0</accession>